<dbReference type="OrthoDB" id="9808546at2"/>
<name>A0A6N8DT02_RHOAC</name>
<dbReference type="EMBL" id="WNKS01000015">
    <property type="protein sequence ID" value="MTV32323.1"/>
    <property type="molecule type" value="Genomic_DNA"/>
</dbReference>
<accession>A0A6N8DT02</accession>
<evidence type="ECO:0000313" key="3">
    <source>
        <dbReference type="Proteomes" id="UP000439113"/>
    </source>
</evidence>
<dbReference type="Proteomes" id="UP000439113">
    <property type="component" value="Unassembled WGS sequence"/>
</dbReference>
<organism evidence="2 3">
    <name type="scientific">Rhodoblastus acidophilus</name>
    <name type="common">Rhodopseudomonas acidophila</name>
    <dbReference type="NCBI Taxonomy" id="1074"/>
    <lineage>
        <taxon>Bacteria</taxon>
        <taxon>Pseudomonadati</taxon>
        <taxon>Pseudomonadota</taxon>
        <taxon>Alphaproteobacteria</taxon>
        <taxon>Hyphomicrobiales</taxon>
        <taxon>Rhodoblastaceae</taxon>
        <taxon>Rhodoblastus</taxon>
    </lineage>
</organism>
<feature type="signal peptide" evidence="1">
    <location>
        <begin position="1"/>
        <end position="21"/>
    </location>
</feature>
<evidence type="ECO:0000256" key="1">
    <source>
        <dbReference type="SAM" id="SignalP"/>
    </source>
</evidence>
<evidence type="ECO:0000313" key="2">
    <source>
        <dbReference type="EMBL" id="MTV32323.1"/>
    </source>
</evidence>
<feature type="chain" id="PRO_5026719832" evidence="1">
    <location>
        <begin position="22"/>
        <end position="155"/>
    </location>
</feature>
<keyword evidence="1" id="KW-0732">Signal</keyword>
<reference evidence="2 3" key="1">
    <citation type="submission" date="2019-11" db="EMBL/GenBank/DDBJ databases">
        <title>Whole-genome sequence of a Rhodoblastus acidophilus DSM 142.</title>
        <authorList>
            <person name="Kyndt J.A."/>
            <person name="Meyer T.E."/>
        </authorList>
    </citation>
    <scope>NUCLEOTIDE SEQUENCE [LARGE SCALE GENOMIC DNA]</scope>
    <source>
        <strain evidence="2 3">DSM 142</strain>
    </source>
</reference>
<dbReference type="AlphaFoldDB" id="A0A6N8DT02"/>
<dbReference type="RefSeq" id="WP_155447008.1">
    <property type="nucleotide sequence ID" value="NZ_JAOQNR010000007.1"/>
</dbReference>
<gene>
    <name evidence="2" type="ORF">GJ654_15140</name>
</gene>
<protein>
    <submittedName>
        <fullName evidence="2">Uncharacterized protein</fullName>
    </submittedName>
</protein>
<sequence>MLFSRPALAATLFVLALPAFAGSASRDMAPYTFPAEDRAISLNGDLPACDDGGILSAIKDQFDSKQFWFGESDLSIVSFDVGQERQVGFRKHGAEFIPRRYCVIRAMFNDGRPREVKYNIIERGGFVGFGPGVEFCAVGEDRARAFPPHCSGAVR</sequence>
<comment type="caution">
    <text evidence="2">The sequence shown here is derived from an EMBL/GenBank/DDBJ whole genome shotgun (WGS) entry which is preliminary data.</text>
</comment>
<proteinExistence type="predicted"/>